<name>A0A9J6ZDB6_9BACL</name>
<dbReference type="KEGG" id="plig:NAG76_19105"/>
<dbReference type="PANTHER" id="PTHR30535">
    <property type="entry name" value="VITAMIN B12-BINDING PROTEIN"/>
    <property type="match status" value="1"/>
</dbReference>
<evidence type="ECO:0000313" key="4">
    <source>
        <dbReference type="EMBL" id="URN93912.1"/>
    </source>
</evidence>
<feature type="chain" id="PRO_5039933351" evidence="2">
    <location>
        <begin position="21"/>
        <end position="329"/>
    </location>
</feature>
<reference evidence="4" key="1">
    <citation type="submission" date="2022-05" db="EMBL/GenBank/DDBJ databases">
        <title>Novel bacterial taxa in a minimal lignocellulolytic consortium and its capacity to transform plastics disclosed by genome-resolved metagenomics.</title>
        <authorList>
            <person name="Rodriguez C.A.D."/>
            <person name="Diaz-Garcia L."/>
            <person name="Herrera K."/>
            <person name="Tarazona N.A."/>
            <person name="Sproer C."/>
            <person name="Overmann J."/>
            <person name="Jimenez D.J."/>
        </authorList>
    </citation>
    <scope>NUCLEOTIDE SEQUENCE</scope>
    <source>
        <strain evidence="4">MAG5</strain>
    </source>
</reference>
<evidence type="ECO:0000313" key="5">
    <source>
        <dbReference type="Proteomes" id="UP001056756"/>
    </source>
</evidence>
<evidence type="ECO:0000256" key="2">
    <source>
        <dbReference type="SAM" id="SignalP"/>
    </source>
</evidence>
<dbReference type="PROSITE" id="PS50983">
    <property type="entry name" value="FE_B12_PBP"/>
    <property type="match status" value="1"/>
</dbReference>
<keyword evidence="2" id="KW-0732">Signal</keyword>
<dbReference type="SUPFAM" id="SSF53807">
    <property type="entry name" value="Helical backbone' metal receptor"/>
    <property type="match status" value="1"/>
</dbReference>
<evidence type="ECO:0000256" key="1">
    <source>
        <dbReference type="ARBA" id="ARBA00008814"/>
    </source>
</evidence>
<dbReference type="EMBL" id="CP097899">
    <property type="protein sequence ID" value="URN93912.1"/>
    <property type="molecule type" value="Genomic_DNA"/>
</dbReference>
<dbReference type="PANTHER" id="PTHR30535:SF7">
    <property type="entry name" value="IRON(III) DICITRATE-BINDING PROTEIN"/>
    <property type="match status" value="1"/>
</dbReference>
<evidence type="ECO:0000259" key="3">
    <source>
        <dbReference type="PROSITE" id="PS50983"/>
    </source>
</evidence>
<feature type="signal peptide" evidence="2">
    <location>
        <begin position="1"/>
        <end position="20"/>
    </location>
</feature>
<sequence length="329" mass="36482">MKLRKIALMLSSIVLVGALVGCTGNNSKVNNGSKVNESDEGQAEFTPLTINNYGRELSITQKPSKVLTLGPNTTELFIALGLSQYIIGNSLDNHSRGALPAYEEEYEKIPELTYGPATREAVLTSGADFVYGIDWEFGEEAIDINELEEYGMTTYVNSATTLEQMYQEIRDIGAIFQINEAAEAFIKDQEDRMSQIKEVVADQEPVKVLVYDSGGNGVFTATGTNFETLLIELAGGKNIFDDITDKQWSTVSYEEILARQPDVILIHDYDVPALEQKLLEINSDPVLSQLEALKEERFVTISLESVLPGDRMAYTVETLAKGFYPELFE</sequence>
<feature type="domain" description="Fe/B12 periplasmic-binding" evidence="3">
    <location>
        <begin position="65"/>
        <end position="329"/>
    </location>
</feature>
<dbReference type="Proteomes" id="UP001056756">
    <property type="component" value="Chromosome"/>
</dbReference>
<dbReference type="Pfam" id="PF01497">
    <property type="entry name" value="Peripla_BP_2"/>
    <property type="match status" value="1"/>
</dbReference>
<dbReference type="InterPro" id="IPR050902">
    <property type="entry name" value="ABC_Transporter_SBP"/>
</dbReference>
<dbReference type="PROSITE" id="PS51257">
    <property type="entry name" value="PROKAR_LIPOPROTEIN"/>
    <property type="match status" value="1"/>
</dbReference>
<organism evidence="4 5">
    <name type="scientific">Candidatus Pristimantibacillus lignocellulolyticus</name>
    <dbReference type="NCBI Taxonomy" id="2994561"/>
    <lineage>
        <taxon>Bacteria</taxon>
        <taxon>Bacillati</taxon>
        <taxon>Bacillota</taxon>
        <taxon>Bacilli</taxon>
        <taxon>Bacillales</taxon>
        <taxon>Paenibacillaceae</taxon>
        <taxon>Candidatus Pristimantibacillus</taxon>
    </lineage>
</organism>
<protein>
    <submittedName>
        <fullName evidence="4">ABC transporter substrate-binding protein</fullName>
    </submittedName>
</protein>
<comment type="similarity">
    <text evidence="1">Belongs to the bacterial solute-binding protein 8 family.</text>
</comment>
<dbReference type="Gene3D" id="3.40.50.1980">
    <property type="entry name" value="Nitrogenase molybdenum iron protein domain"/>
    <property type="match status" value="2"/>
</dbReference>
<dbReference type="AlphaFoldDB" id="A0A9J6ZDB6"/>
<dbReference type="InterPro" id="IPR002491">
    <property type="entry name" value="ABC_transptr_periplasmic_BD"/>
</dbReference>
<proteinExistence type="inferred from homology"/>
<gene>
    <name evidence="4" type="ORF">NAG76_19105</name>
</gene>
<accession>A0A9J6ZDB6</accession>